<dbReference type="GO" id="GO:0005615">
    <property type="term" value="C:extracellular space"/>
    <property type="evidence" value="ECO:0007669"/>
    <property type="project" value="TreeGrafter"/>
</dbReference>
<proteinExistence type="predicted"/>
<keyword evidence="3" id="KW-0732">Signal</keyword>
<dbReference type="Gene3D" id="2.30.180.10">
    <property type="entry name" value="FAS1 domain"/>
    <property type="match status" value="5"/>
</dbReference>
<feature type="chain" id="PRO_5007899463" description="FAS1 domain-containing protein" evidence="3">
    <location>
        <begin position="21"/>
        <end position="799"/>
    </location>
</feature>
<dbReference type="EMBL" id="LT553497">
    <property type="protein sequence ID" value="SAM00932.1"/>
    <property type="molecule type" value="Genomic_DNA"/>
</dbReference>
<dbReference type="OrthoDB" id="14252at2759"/>
<dbReference type="InterPro" id="IPR036378">
    <property type="entry name" value="FAS1_dom_sf"/>
</dbReference>
<dbReference type="PANTHER" id="PTHR10900:SF77">
    <property type="entry name" value="FI19380P1"/>
    <property type="match status" value="1"/>
</dbReference>
<feature type="domain" description="FAS1" evidence="4">
    <location>
        <begin position="306"/>
        <end position="440"/>
    </location>
</feature>
<dbReference type="Proteomes" id="UP000078561">
    <property type="component" value="Unassembled WGS sequence"/>
</dbReference>
<evidence type="ECO:0000313" key="5">
    <source>
        <dbReference type="EMBL" id="SAM00932.1"/>
    </source>
</evidence>
<dbReference type="SUPFAM" id="SSF82153">
    <property type="entry name" value="FAS1 domain"/>
    <property type="match status" value="5"/>
</dbReference>
<dbReference type="AlphaFoldDB" id="A0A168NPB1"/>
<feature type="transmembrane region" description="Helical" evidence="2">
    <location>
        <begin position="742"/>
        <end position="765"/>
    </location>
</feature>
<evidence type="ECO:0000259" key="4">
    <source>
        <dbReference type="PROSITE" id="PS50213"/>
    </source>
</evidence>
<dbReference type="STRING" id="4829.A0A168NPB1"/>
<feature type="domain" description="FAS1" evidence="4">
    <location>
        <begin position="443"/>
        <end position="580"/>
    </location>
</feature>
<organism evidence="5">
    <name type="scientific">Absidia glauca</name>
    <name type="common">Pin mould</name>
    <dbReference type="NCBI Taxonomy" id="4829"/>
    <lineage>
        <taxon>Eukaryota</taxon>
        <taxon>Fungi</taxon>
        <taxon>Fungi incertae sedis</taxon>
        <taxon>Mucoromycota</taxon>
        <taxon>Mucoromycotina</taxon>
        <taxon>Mucoromycetes</taxon>
        <taxon>Mucorales</taxon>
        <taxon>Cunninghamellaceae</taxon>
        <taxon>Absidia</taxon>
    </lineage>
</organism>
<protein>
    <recommendedName>
        <fullName evidence="4">FAS1 domain-containing protein</fullName>
    </recommendedName>
</protein>
<accession>A0A168NPB1</accession>
<gene>
    <name evidence="5" type="primary">ABSGL_06668.1 scaffold 8661</name>
</gene>
<feature type="signal peptide" evidence="3">
    <location>
        <begin position="1"/>
        <end position="20"/>
    </location>
</feature>
<sequence length="799" mass="89764">MALPLLLLLTFTILTSSVLGYKTIIDVLSDDARFETLIVHIQRARLVPILNKLEAGTLFAPDNDAFANYHGPDITQDILLYHLVPWMVPTHDLYHHQILESSFRLDDYLKNNTGQRILIRQGPSATLGDNNNAPSFLVNDARLILPDIPVNKKTIIHAVNKVLEVPDMLAPSLESKSVDLYQMMDRVGLIHLINQHQPFTVFYSEQSILQDFNDVEQSYLLSTYGDEDLGRMLDYLVIRGDIYTDDFVGEKEYKTISGEMIVIKADKKKNGEKIITVDGQLILQGDILASNGVLHKVEDMPRTKQVAFDIRKYLYGIDATKFVSLLDRYGLGYYLAPGVTNFTVLAPENDSIDEGSLPDNLKKAWLSYHIVHGQWFPDQLHDRQLLPSEYKSPQLNDQAQRIPIGLYETRKSSIFFGNARSQNAPITINDNAIYQLSSPMNLPYDVFSSIVVDLELSSFIATLYVSGVVDKIKSASGITLFAPTNQAYKSLGLVATYLVHPTGRHDLQTTLQYHAAQTLLYEHDLRTSAYSVATLTGHDSLEVGGVNEQGMISIGTDNGTIHQTNVLMANGVIHKIDTVLVPPSVSLTHRKMLVGMESHRVLDWFEDFSWLDEGGDYILLAPTDRAFTQLDELLGSGWEQKDREAYEHLVRLHVIPKAQQLDRRTLLGGEIEDYPTLLSNRDRIMIHGGSYFAENFVQVMGQTGQGAHARVLAKGSLRKYTQVIQIDTVLIPVSRGLFGLPWYWSLALVSGLVLVGAALVGWAGYHFWQKRRRAGYQAIQDEEEERPSEPAPQDDSQQE</sequence>
<dbReference type="InParanoid" id="A0A168NPB1"/>
<evidence type="ECO:0000256" key="3">
    <source>
        <dbReference type="SAM" id="SignalP"/>
    </source>
</evidence>
<dbReference type="PANTHER" id="PTHR10900">
    <property type="entry name" value="PERIOSTIN-RELATED"/>
    <property type="match status" value="1"/>
</dbReference>
<feature type="region of interest" description="Disordered" evidence="1">
    <location>
        <begin position="778"/>
        <end position="799"/>
    </location>
</feature>
<dbReference type="InterPro" id="IPR000782">
    <property type="entry name" value="FAS1_domain"/>
</dbReference>
<name>A0A168NPB1_ABSGL</name>
<dbReference type="Pfam" id="PF02469">
    <property type="entry name" value="Fasciclin"/>
    <property type="match status" value="5"/>
</dbReference>
<evidence type="ECO:0000256" key="2">
    <source>
        <dbReference type="SAM" id="Phobius"/>
    </source>
</evidence>
<dbReference type="PROSITE" id="PS50213">
    <property type="entry name" value="FAS1"/>
    <property type="match status" value="4"/>
</dbReference>
<keyword evidence="2" id="KW-1133">Transmembrane helix</keyword>
<feature type="domain" description="FAS1" evidence="4">
    <location>
        <begin position="162"/>
        <end position="301"/>
    </location>
</feature>
<feature type="domain" description="FAS1" evidence="4">
    <location>
        <begin position="21"/>
        <end position="163"/>
    </location>
</feature>
<dbReference type="InterPro" id="IPR050904">
    <property type="entry name" value="Adhesion/Biosynth-related"/>
</dbReference>
<keyword evidence="2" id="KW-0812">Transmembrane</keyword>
<keyword evidence="2" id="KW-0472">Membrane</keyword>
<evidence type="ECO:0000256" key="1">
    <source>
        <dbReference type="SAM" id="MobiDB-lite"/>
    </source>
</evidence>
<dbReference type="SMART" id="SM00554">
    <property type="entry name" value="FAS1"/>
    <property type="match status" value="5"/>
</dbReference>
<reference evidence="5" key="1">
    <citation type="submission" date="2016-04" db="EMBL/GenBank/DDBJ databases">
        <authorList>
            <person name="Evans L.H."/>
            <person name="Alamgir A."/>
            <person name="Owens N."/>
            <person name="Weber N.D."/>
            <person name="Virtaneva K."/>
            <person name="Barbian K."/>
            <person name="Babar A."/>
            <person name="Rosenke K."/>
        </authorList>
    </citation>
    <scope>NUCLEOTIDE SEQUENCE [LARGE SCALE GENOMIC DNA]</scope>
    <source>
        <strain evidence="5">CBS 101.48</strain>
    </source>
</reference>
<dbReference type="FunCoup" id="A0A168NPB1">
    <property type="interactions" value="40"/>
</dbReference>
<keyword evidence="6" id="KW-1185">Reference proteome</keyword>
<evidence type="ECO:0000313" key="6">
    <source>
        <dbReference type="Proteomes" id="UP000078561"/>
    </source>
</evidence>
<dbReference type="OMA" id="QWLSYHI"/>